<evidence type="ECO:0000256" key="9">
    <source>
        <dbReference type="ARBA" id="ARBA00022741"/>
    </source>
</evidence>
<feature type="binding site" evidence="14">
    <location>
        <position position="168"/>
    </location>
    <ligand>
        <name>ATP</name>
        <dbReference type="ChEBI" id="CHEBI:30616"/>
    </ligand>
</feature>
<dbReference type="InterPro" id="IPR006070">
    <property type="entry name" value="Sua5-like_dom"/>
</dbReference>
<dbReference type="GO" id="GO:0008033">
    <property type="term" value="P:tRNA processing"/>
    <property type="evidence" value="ECO:0007669"/>
    <property type="project" value="UniProtKB-KW"/>
</dbReference>
<comment type="caution">
    <text evidence="16">The sequence shown here is derived from an EMBL/GenBank/DDBJ whole genome shotgun (WGS) entry which is preliminary data.</text>
</comment>
<dbReference type="AlphaFoldDB" id="A0A2T5RT24"/>
<proteinExistence type="inferred from homology"/>
<evidence type="ECO:0000256" key="11">
    <source>
        <dbReference type="ARBA" id="ARBA00029774"/>
    </source>
</evidence>
<gene>
    <name evidence="16" type="ORF">C8C76_101125</name>
</gene>
<dbReference type="GO" id="GO:0003725">
    <property type="term" value="F:double-stranded RNA binding"/>
    <property type="evidence" value="ECO:0007669"/>
    <property type="project" value="UniProtKB-UniRule"/>
</dbReference>
<dbReference type="EC" id="2.7.7.87" evidence="3 13"/>
<dbReference type="Gene3D" id="3.90.870.10">
    <property type="entry name" value="DHBP synthase"/>
    <property type="match status" value="1"/>
</dbReference>
<feature type="binding site" evidence="14">
    <location>
        <position position="86"/>
    </location>
    <ligand>
        <name>ATP</name>
        <dbReference type="ChEBI" id="CHEBI:30616"/>
    </ligand>
</feature>
<feature type="binding site" evidence="14">
    <location>
        <position position="146"/>
    </location>
    <ligand>
        <name>L-threonine</name>
        <dbReference type="ChEBI" id="CHEBI:57926"/>
    </ligand>
</feature>
<dbReference type="EMBL" id="QAXS01000001">
    <property type="protein sequence ID" value="PTW03484.1"/>
    <property type="molecule type" value="Genomic_DNA"/>
</dbReference>
<protein>
    <recommendedName>
        <fullName evidence="4 13">Threonylcarbamoyl-AMP synthase</fullName>
        <shortName evidence="13">TC-AMP synthase</shortName>
        <ecNumber evidence="3 13">2.7.7.87</ecNumber>
    </recommendedName>
    <alternativeName>
        <fullName evidence="11 13">L-threonylcarbamoyladenylate synthase</fullName>
    </alternativeName>
</protein>
<dbReference type="OrthoDB" id="9814580at2"/>
<evidence type="ECO:0000256" key="10">
    <source>
        <dbReference type="ARBA" id="ARBA00022840"/>
    </source>
</evidence>
<evidence type="ECO:0000256" key="4">
    <source>
        <dbReference type="ARBA" id="ARBA00015492"/>
    </source>
</evidence>
<comment type="similarity">
    <text evidence="2 13">Belongs to the SUA5 family.</text>
</comment>
<sequence length="378" mass="41864">MEYKTEIKKTKYHNKFQPGLIKKLALDFELRAQLKQDPAVIEAVELLKKGEIVALPTETVYGLAADALNSEAVKKIFKAKGRPQDNPLIVHIADESQLKQLAAGEISAKAKKLMEKFWPGPLTIIFPKKQDVPETTSAGLETIAVRMPAHPLMLAVIELAELPLAAPSANTSGFPSPTRAEHVYNDLKTKIPLILDGGFCHFGVESTVVDLRGDRLKVLRPGGISREDISNFLGEEVILAAELKDDQEVLSPGTKYRHYAPTKKLYTFNFEDKISVLNQALKRAKAEKIAIITARDSKISIKNLSEKNIKILRVFDHEAPEELAQKLFDLLRKLDADQSIEEIYIEELDKAGIGEAVMNRIHKAAAADQYSQPGGGDN</sequence>
<evidence type="ECO:0000256" key="13">
    <source>
        <dbReference type="PIRNR" id="PIRNR004930"/>
    </source>
</evidence>
<comment type="function">
    <text evidence="13">Required for the formation of a threonylcarbamoyl group on adenosine at position 37 (t(6)A37) in tRNAs that read codons beginning with adenine.</text>
</comment>
<dbReference type="Pfam" id="PF01300">
    <property type="entry name" value="Sua5_yciO_yrdC"/>
    <property type="match status" value="1"/>
</dbReference>
<feature type="binding site" evidence="14">
    <location>
        <position position="82"/>
    </location>
    <ligand>
        <name>ATP</name>
        <dbReference type="ChEBI" id="CHEBI:30616"/>
    </ligand>
</feature>
<evidence type="ECO:0000256" key="7">
    <source>
        <dbReference type="ARBA" id="ARBA00022694"/>
    </source>
</evidence>
<dbReference type="InterPro" id="IPR005145">
    <property type="entry name" value="Sua5_C"/>
</dbReference>
<feature type="binding site" evidence="14">
    <location>
        <position position="59"/>
    </location>
    <ligand>
        <name>ATP</name>
        <dbReference type="ChEBI" id="CHEBI:30616"/>
    </ligand>
</feature>
<evidence type="ECO:0000313" key="16">
    <source>
        <dbReference type="EMBL" id="PTW03484.1"/>
    </source>
</evidence>
<evidence type="ECO:0000256" key="14">
    <source>
        <dbReference type="PIRSR" id="PIRSR004930-1"/>
    </source>
</evidence>
<evidence type="ECO:0000256" key="8">
    <source>
        <dbReference type="ARBA" id="ARBA00022695"/>
    </source>
</evidence>
<evidence type="ECO:0000256" key="5">
    <source>
        <dbReference type="ARBA" id="ARBA00022490"/>
    </source>
</evidence>
<feature type="binding site" evidence="14">
    <location>
        <position position="259"/>
    </location>
    <ligand>
        <name>ATP</name>
        <dbReference type="ChEBI" id="CHEBI:30616"/>
    </ligand>
</feature>
<dbReference type="PROSITE" id="PS51163">
    <property type="entry name" value="YRDC"/>
    <property type="match status" value="1"/>
</dbReference>
<evidence type="ECO:0000256" key="12">
    <source>
        <dbReference type="ARBA" id="ARBA00048366"/>
    </source>
</evidence>
<dbReference type="GO" id="GO:0000049">
    <property type="term" value="F:tRNA binding"/>
    <property type="evidence" value="ECO:0007669"/>
    <property type="project" value="TreeGrafter"/>
</dbReference>
<dbReference type="PANTHER" id="PTHR17490:SF16">
    <property type="entry name" value="THREONYLCARBAMOYL-AMP SYNTHASE"/>
    <property type="match status" value="1"/>
</dbReference>
<dbReference type="Gene3D" id="3.40.50.11030">
    <property type="entry name" value="Threonylcarbamoyl-AMP synthase, C-terminal domain"/>
    <property type="match status" value="1"/>
</dbReference>
<feature type="binding site" evidence="14">
    <location>
        <position position="176"/>
    </location>
    <ligand>
        <name>ATP</name>
        <dbReference type="ChEBI" id="CHEBI:30616"/>
    </ligand>
</feature>
<dbReference type="FunFam" id="3.90.870.10:FF:000008">
    <property type="entry name" value="Threonylcarbamoyl-AMP synthase"/>
    <property type="match status" value="1"/>
</dbReference>
<keyword evidence="6 13" id="KW-0808">Transferase</keyword>
<comment type="subcellular location">
    <subcellularLocation>
        <location evidence="1 13">Cytoplasm</location>
    </subcellularLocation>
</comment>
<feature type="binding site" evidence="14">
    <location>
        <position position="166"/>
    </location>
    <ligand>
        <name>L-threonine</name>
        <dbReference type="ChEBI" id="CHEBI:57926"/>
    </ligand>
</feature>
<feature type="binding site" evidence="14">
    <location>
        <position position="220"/>
    </location>
    <ligand>
        <name>ATP</name>
        <dbReference type="ChEBI" id="CHEBI:30616"/>
    </ligand>
</feature>
<dbReference type="InterPro" id="IPR017945">
    <property type="entry name" value="DHBP_synth_RibB-like_a/b_dom"/>
</dbReference>
<evidence type="ECO:0000256" key="3">
    <source>
        <dbReference type="ARBA" id="ARBA00012584"/>
    </source>
</evidence>
<evidence type="ECO:0000256" key="6">
    <source>
        <dbReference type="ARBA" id="ARBA00022679"/>
    </source>
</evidence>
<dbReference type="GO" id="GO:0005524">
    <property type="term" value="F:ATP binding"/>
    <property type="evidence" value="ECO:0007669"/>
    <property type="project" value="UniProtKB-UniRule"/>
</dbReference>
<dbReference type="InterPro" id="IPR038385">
    <property type="entry name" value="Sua5/YwlC_C"/>
</dbReference>
<dbReference type="InterPro" id="IPR050156">
    <property type="entry name" value="TC-AMP_synthase_SUA5"/>
</dbReference>
<evidence type="ECO:0000259" key="15">
    <source>
        <dbReference type="PROSITE" id="PS51163"/>
    </source>
</evidence>
<name>A0A2T5RT24_9FIRM</name>
<dbReference type="SUPFAM" id="SSF55821">
    <property type="entry name" value="YrdC/RibB"/>
    <property type="match status" value="1"/>
</dbReference>
<dbReference type="PIRSF" id="PIRSF004930">
    <property type="entry name" value="Tln_factor_SUA5"/>
    <property type="match status" value="1"/>
</dbReference>
<evidence type="ECO:0000256" key="1">
    <source>
        <dbReference type="ARBA" id="ARBA00004496"/>
    </source>
</evidence>
<dbReference type="Pfam" id="PF03481">
    <property type="entry name" value="Sua5_C"/>
    <property type="match status" value="1"/>
</dbReference>
<keyword evidence="7 13" id="KW-0819">tRNA processing</keyword>
<dbReference type="NCBIfam" id="TIGR00057">
    <property type="entry name" value="L-threonylcarbamoyladenylate synthase"/>
    <property type="match status" value="1"/>
</dbReference>
<dbReference type="GO" id="GO:0005737">
    <property type="term" value="C:cytoplasm"/>
    <property type="evidence" value="ECO:0007669"/>
    <property type="project" value="UniProtKB-SubCell"/>
</dbReference>
<feature type="binding site" evidence="14">
    <location>
        <position position="91"/>
    </location>
    <ligand>
        <name>L-threonine</name>
        <dbReference type="ChEBI" id="CHEBI:57926"/>
    </ligand>
</feature>
<dbReference type="RefSeq" id="WP_108137647.1">
    <property type="nucleotide sequence ID" value="NZ_QAXS01000001.1"/>
</dbReference>
<keyword evidence="9 13" id="KW-0547">Nucleotide-binding</keyword>
<evidence type="ECO:0000313" key="17">
    <source>
        <dbReference type="Proteomes" id="UP000244089"/>
    </source>
</evidence>
<feature type="binding site" evidence="14">
    <location>
        <position position="142"/>
    </location>
    <ligand>
        <name>L-threonine</name>
        <dbReference type="ChEBI" id="CHEBI:57926"/>
    </ligand>
</feature>
<evidence type="ECO:0000256" key="2">
    <source>
        <dbReference type="ARBA" id="ARBA00007663"/>
    </source>
</evidence>
<dbReference type="PANTHER" id="PTHR17490">
    <property type="entry name" value="SUA5"/>
    <property type="match status" value="1"/>
</dbReference>
<dbReference type="InterPro" id="IPR010923">
    <property type="entry name" value="T(6)A37_SUA5"/>
</dbReference>
<feature type="domain" description="YrdC-like" evidence="15">
    <location>
        <begin position="37"/>
        <end position="224"/>
    </location>
</feature>
<dbReference type="Proteomes" id="UP000244089">
    <property type="component" value="Unassembled WGS sequence"/>
</dbReference>
<accession>A0A2T5RT24</accession>
<dbReference type="GO" id="GO:0061710">
    <property type="term" value="F:L-threonylcarbamoyladenylate synthase"/>
    <property type="evidence" value="ECO:0007669"/>
    <property type="project" value="UniProtKB-EC"/>
</dbReference>
<feature type="binding site" evidence="14">
    <location>
        <position position="206"/>
    </location>
    <ligand>
        <name>L-threonine</name>
        <dbReference type="ChEBI" id="CHEBI:57926"/>
    </ligand>
</feature>
<organism evidence="16 17">
    <name type="scientific">Halanaerobium saccharolyticum</name>
    <dbReference type="NCBI Taxonomy" id="43595"/>
    <lineage>
        <taxon>Bacteria</taxon>
        <taxon>Bacillati</taxon>
        <taxon>Bacillota</taxon>
        <taxon>Clostridia</taxon>
        <taxon>Halanaerobiales</taxon>
        <taxon>Halanaerobiaceae</taxon>
        <taxon>Halanaerobium</taxon>
    </lineage>
</organism>
<keyword evidence="5 13" id="KW-0963">Cytoplasm</keyword>
<comment type="catalytic activity">
    <reaction evidence="12 13">
        <text>L-threonine + hydrogencarbonate + ATP = L-threonylcarbamoyladenylate + diphosphate + H2O</text>
        <dbReference type="Rhea" id="RHEA:36407"/>
        <dbReference type="ChEBI" id="CHEBI:15377"/>
        <dbReference type="ChEBI" id="CHEBI:17544"/>
        <dbReference type="ChEBI" id="CHEBI:30616"/>
        <dbReference type="ChEBI" id="CHEBI:33019"/>
        <dbReference type="ChEBI" id="CHEBI:57926"/>
        <dbReference type="ChEBI" id="CHEBI:73682"/>
        <dbReference type="EC" id="2.7.7.87"/>
    </reaction>
</comment>
<keyword evidence="8 13" id="KW-0548">Nucleotidyltransferase</keyword>
<keyword evidence="10 13" id="KW-0067">ATP-binding</keyword>
<reference evidence="16 17" key="1">
    <citation type="submission" date="2018-04" db="EMBL/GenBank/DDBJ databases">
        <title>Subsurface microbial communities from deep shales in Ohio and West Virginia, USA.</title>
        <authorList>
            <person name="Wrighton K."/>
        </authorList>
    </citation>
    <scope>NUCLEOTIDE SEQUENCE [LARGE SCALE GENOMIC DNA]</scope>
    <source>
        <strain evidence="16 17">WC1</strain>
    </source>
</reference>
<dbReference type="GO" id="GO:0006450">
    <property type="term" value="P:regulation of translational fidelity"/>
    <property type="evidence" value="ECO:0007669"/>
    <property type="project" value="TreeGrafter"/>
</dbReference>